<dbReference type="EMBL" id="MAOI01000107">
    <property type="protein sequence ID" value="OJD74959.1"/>
    <property type="molecule type" value="Genomic_DNA"/>
</dbReference>
<dbReference type="GO" id="GO:0003677">
    <property type="term" value="F:DNA binding"/>
    <property type="evidence" value="ECO:0007669"/>
    <property type="project" value="InterPro"/>
</dbReference>
<sequence length="79" mass="9082">MKALQNKNCGKIYSKNFTGTTSDRSQFNIVLSHLSNGDTLVITKLDRFIRDMRKEIEVIEHLFKKDGRVLNAVILENTI</sequence>
<dbReference type="SUPFAM" id="SSF53041">
    <property type="entry name" value="Resolvase-like"/>
    <property type="match status" value="1"/>
</dbReference>
<dbReference type="GO" id="GO:0000150">
    <property type="term" value="F:DNA strand exchange activity"/>
    <property type="evidence" value="ECO:0007669"/>
    <property type="project" value="InterPro"/>
</dbReference>
<dbReference type="InterPro" id="IPR006119">
    <property type="entry name" value="Resolv_N"/>
</dbReference>
<organism evidence="2 3">
    <name type="scientific">Bacillus paramycoides</name>
    <dbReference type="NCBI Taxonomy" id="2026194"/>
    <lineage>
        <taxon>Bacteria</taxon>
        <taxon>Bacillati</taxon>
        <taxon>Bacillota</taxon>
        <taxon>Bacilli</taxon>
        <taxon>Bacillales</taxon>
        <taxon>Bacillaceae</taxon>
        <taxon>Bacillus</taxon>
        <taxon>Bacillus cereus group</taxon>
    </lineage>
</organism>
<dbReference type="InterPro" id="IPR036162">
    <property type="entry name" value="Resolvase-like_N_sf"/>
</dbReference>
<dbReference type="PROSITE" id="PS51736">
    <property type="entry name" value="RECOMBINASES_3"/>
    <property type="match status" value="1"/>
</dbReference>
<evidence type="ECO:0000313" key="3">
    <source>
        <dbReference type="Proteomes" id="UP000182788"/>
    </source>
</evidence>
<protein>
    <recommendedName>
        <fullName evidence="1">Resolvase/invertase-type recombinase catalytic domain-containing protein</fullName>
    </recommendedName>
</protein>
<evidence type="ECO:0000259" key="1">
    <source>
        <dbReference type="PROSITE" id="PS51736"/>
    </source>
</evidence>
<gene>
    <name evidence="2" type="ORF">BAU28_17515</name>
</gene>
<feature type="domain" description="Resolvase/invertase-type recombinase catalytic" evidence="1">
    <location>
        <begin position="1"/>
        <end position="79"/>
    </location>
</feature>
<comment type="caution">
    <text evidence="2">The sequence shown here is derived from an EMBL/GenBank/DDBJ whole genome shotgun (WGS) entry which is preliminary data.</text>
</comment>
<accession>A0A1J9VEV4</accession>
<dbReference type="Gene3D" id="3.40.50.1390">
    <property type="entry name" value="Resolvase, N-terminal catalytic domain"/>
    <property type="match status" value="1"/>
</dbReference>
<dbReference type="AlphaFoldDB" id="A0A1J9VEV4"/>
<dbReference type="Pfam" id="PF00239">
    <property type="entry name" value="Resolvase"/>
    <property type="match status" value="1"/>
</dbReference>
<proteinExistence type="predicted"/>
<name>A0A1J9VEV4_9BACI</name>
<evidence type="ECO:0000313" key="2">
    <source>
        <dbReference type="EMBL" id="OJD74959.1"/>
    </source>
</evidence>
<reference evidence="2 3" key="1">
    <citation type="submission" date="2016-06" db="EMBL/GenBank/DDBJ databases">
        <title>First insights into the genetic diversity and population structure of in the Bacillus cereus group bacteria from diverse marine environments.</title>
        <authorList>
            <person name="Liu Y."/>
            <person name="Lai Q."/>
            <person name="Shao Z."/>
        </authorList>
    </citation>
    <scope>NUCLEOTIDE SEQUENCE [LARGE SCALE GENOMIC DNA]</scope>
    <source>
        <strain evidence="2 3">NH24A2</strain>
    </source>
</reference>
<dbReference type="Proteomes" id="UP000182788">
    <property type="component" value="Unassembled WGS sequence"/>
</dbReference>